<dbReference type="Proteomes" id="UP000679008">
    <property type="component" value="Unassembled WGS sequence"/>
</dbReference>
<reference evidence="1 2" key="1">
    <citation type="submission" date="2021-04" db="EMBL/GenBank/DDBJ databases">
        <title>Description of novel Flavobacterium sp. F-328.</title>
        <authorList>
            <person name="Saticioglu I.B."/>
        </authorList>
    </citation>
    <scope>NUCLEOTIDE SEQUENCE [LARGE SCALE GENOMIC DNA]</scope>
    <source>
        <strain evidence="1 2">F-328</strain>
    </source>
</reference>
<dbReference type="InterPro" id="IPR020271">
    <property type="entry name" value="Uncharacterised_MJ1172"/>
</dbReference>
<evidence type="ECO:0000313" key="2">
    <source>
        <dbReference type="Proteomes" id="UP000679008"/>
    </source>
</evidence>
<keyword evidence="2" id="KW-1185">Reference proteome</keyword>
<organism evidence="1 2">
    <name type="scientific">Flavobacterium erciyesense</name>
    <dbReference type="NCBI Taxonomy" id="2825842"/>
    <lineage>
        <taxon>Bacteria</taxon>
        <taxon>Pseudomonadati</taxon>
        <taxon>Bacteroidota</taxon>
        <taxon>Flavobacteriia</taxon>
        <taxon>Flavobacteriales</taxon>
        <taxon>Flavobacteriaceae</taxon>
        <taxon>Flavobacterium</taxon>
    </lineage>
</organism>
<gene>
    <name evidence="1" type="ORF">KBJ98_15080</name>
</gene>
<protein>
    <submittedName>
        <fullName evidence="1">Uncharacterized protein</fullName>
    </submittedName>
</protein>
<evidence type="ECO:0000313" key="1">
    <source>
        <dbReference type="EMBL" id="MBQ0910034.1"/>
    </source>
</evidence>
<comment type="caution">
    <text evidence="1">The sequence shown here is derived from an EMBL/GenBank/DDBJ whole genome shotgun (WGS) entry which is preliminary data.</text>
</comment>
<dbReference type="Pfam" id="PF10884">
    <property type="entry name" value="DUF2683"/>
    <property type="match status" value="1"/>
</dbReference>
<accession>A0ABS5D7M0</accession>
<name>A0ABS5D7M0_9FLAO</name>
<dbReference type="RefSeq" id="WP_210791905.1">
    <property type="nucleotide sequence ID" value="NZ_JAGPXB010000027.1"/>
</dbReference>
<dbReference type="EMBL" id="JAGPXB010000027">
    <property type="protein sequence ID" value="MBQ0910034.1"/>
    <property type="molecule type" value="Genomic_DNA"/>
</dbReference>
<sequence length="83" mass="9402">MEAIILHPKNKTQLSILKNLAKEMGMLFETKEEDEIVVGYTSSGQSFTVSEYKKNIQNRIDDVRAGTAKTSTSEQVLNRVLKR</sequence>
<proteinExistence type="predicted"/>